<evidence type="ECO:0000256" key="3">
    <source>
        <dbReference type="ARBA" id="ARBA00010617"/>
    </source>
</evidence>
<keyword evidence="4 8" id="KW-0349">Heme</keyword>
<feature type="binding site" description="axial binding residue" evidence="8">
    <location>
        <position position="449"/>
    </location>
    <ligand>
        <name>heme</name>
        <dbReference type="ChEBI" id="CHEBI:30413"/>
    </ligand>
    <ligandPart>
        <name>Fe</name>
        <dbReference type="ChEBI" id="CHEBI:18248"/>
    </ligandPart>
</feature>
<dbReference type="PANTHER" id="PTHR24291:SF118">
    <property type="entry name" value="CYTOCHROME P450"/>
    <property type="match status" value="1"/>
</dbReference>
<dbReference type="GO" id="GO:0020037">
    <property type="term" value="F:heme binding"/>
    <property type="evidence" value="ECO:0007669"/>
    <property type="project" value="InterPro"/>
</dbReference>
<dbReference type="GO" id="GO:0004497">
    <property type="term" value="F:monooxygenase activity"/>
    <property type="evidence" value="ECO:0007669"/>
    <property type="project" value="UniProtKB-KW"/>
</dbReference>
<evidence type="ECO:0000256" key="2">
    <source>
        <dbReference type="ARBA" id="ARBA00003690"/>
    </source>
</evidence>
<protein>
    <recommendedName>
        <fullName evidence="12">CYtochrome P450 family</fullName>
    </recommendedName>
</protein>
<dbReference type="PROSITE" id="PS00086">
    <property type="entry name" value="CYTOCHROME_P450"/>
    <property type="match status" value="1"/>
</dbReference>
<dbReference type="Gene3D" id="1.10.630.10">
    <property type="entry name" value="Cytochrome P450"/>
    <property type="match status" value="1"/>
</dbReference>
<comment type="caution">
    <text evidence="10">The sequence shown here is derived from an EMBL/GenBank/DDBJ whole genome shotgun (WGS) entry which is preliminary data.</text>
</comment>
<dbReference type="Proteomes" id="UP001152747">
    <property type="component" value="Unassembled WGS sequence"/>
</dbReference>
<evidence type="ECO:0000313" key="10">
    <source>
        <dbReference type="EMBL" id="CAI5450590.1"/>
    </source>
</evidence>
<keyword evidence="5 8" id="KW-0479">Metal-binding</keyword>
<name>A0A9P1IR97_9PELO</name>
<dbReference type="InterPro" id="IPR002403">
    <property type="entry name" value="Cyt_P450_E_grp-IV"/>
</dbReference>
<dbReference type="InterPro" id="IPR036396">
    <property type="entry name" value="Cyt_P450_sf"/>
</dbReference>
<dbReference type="PRINTS" id="PR00465">
    <property type="entry name" value="EP450IV"/>
</dbReference>
<dbReference type="EMBL" id="CANHGI010000005">
    <property type="protein sequence ID" value="CAI5450590.1"/>
    <property type="molecule type" value="Genomic_DNA"/>
</dbReference>
<dbReference type="CDD" id="cd20628">
    <property type="entry name" value="CYP4"/>
    <property type="match status" value="1"/>
</dbReference>
<keyword evidence="6 8" id="KW-0408">Iron</keyword>
<comment type="cofactor">
    <cofactor evidence="1 8">
        <name>heme</name>
        <dbReference type="ChEBI" id="CHEBI:30413"/>
    </cofactor>
</comment>
<organism evidence="10 11">
    <name type="scientific">Caenorhabditis angaria</name>
    <dbReference type="NCBI Taxonomy" id="860376"/>
    <lineage>
        <taxon>Eukaryota</taxon>
        <taxon>Metazoa</taxon>
        <taxon>Ecdysozoa</taxon>
        <taxon>Nematoda</taxon>
        <taxon>Chromadorea</taxon>
        <taxon>Rhabditida</taxon>
        <taxon>Rhabditina</taxon>
        <taxon>Rhabditomorpha</taxon>
        <taxon>Rhabditoidea</taxon>
        <taxon>Rhabditidae</taxon>
        <taxon>Peloderinae</taxon>
        <taxon>Caenorhabditis</taxon>
    </lineage>
</organism>
<dbReference type="SUPFAM" id="SSF48264">
    <property type="entry name" value="Cytochrome P450"/>
    <property type="match status" value="1"/>
</dbReference>
<comment type="similarity">
    <text evidence="3 9">Belongs to the cytochrome P450 family.</text>
</comment>
<evidence type="ECO:0000256" key="8">
    <source>
        <dbReference type="PIRSR" id="PIRSR602403-1"/>
    </source>
</evidence>
<evidence type="ECO:0000256" key="5">
    <source>
        <dbReference type="ARBA" id="ARBA00022723"/>
    </source>
</evidence>
<accession>A0A9P1IR97</accession>
<reference evidence="10" key="1">
    <citation type="submission" date="2022-11" db="EMBL/GenBank/DDBJ databases">
        <authorList>
            <person name="Kikuchi T."/>
        </authorList>
    </citation>
    <scope>NUCLEOTIDE SEQUENCE</scope>
    <source>
        <strain evidence="10">PS1010</strain>
    </source>
</reference>
<evidence type="ECO:0000256" key="6">
    <source>
        <dbReference type="ARBA" id="ARBA00023004"/>
    </source>
</evidence>
<dbReference type="PRINTS" id="PR00385">
    <property type="entry name" value="P450"/>
</dbReference>
<dbReference type="AlphaFoldDB" id="A0A9P1IR97"/>
<dbReference type="GO" id="GO:0005789">
    <property type="term" value="C:endoplasmic reticulum membrane"/>
    <property type="evidence" value="ECO:0007669"/>
    <property type="project" value="UniProtKB-SubCell"/>
</dbReference>
<dbReference type="OrthoDB" id="1470350at2759"/>
<evidence type="ECO:0000256" key="1">
    <source>
        <dbReference type="ARBA" id="ARBA00001971"/>
    </source>
</evidence>
<dbReference type="InterPro" id="IPR017972">
    <property type="entry name" value="Cyt_P450_CS"/>
</dbReference>
<dbReference type="GO" id="GO:0005506">
    <property type="term" value="F:iron ion binding"/>
    <property type="evidence" value="ECO:0007669"/>
    <property type="project" value="InterPro"/>
</dbReference>
<proteinExistence type="inferred from homology"/>
<keyword evidence="11" id="KW-1185">Reference proteome</keyword>
<dbReference type="GO" id="GO:0016705">
    <property type="term" value="F:oxidoreductase activity, acting on paired donors, with incorporation or reduction of molecular oxygen"/>
    <property type="evidence" value="ECO:0007669"/>
    <property type="project" value="InterPro"/>
</dbReference>
<dbReference type="InterPro" id="IPR050196">
    <property type="entry name" value="Cytochrome_P450_Monoox"/>
</dbReference>
<dbReference type="InterPro" id="IPR001128">
    <property type="entry name" value="Cyt_P450"/>
</dbReference>
<gene>
    <name evidence="10" type="ORF">CAMP_LOCUS13227</name>
</gene>
<evidence type="ECO:0000256" key="9">
    <source>
        <dbReference type="RuleBase" id="RU000461"/>
    </source>
</evidence>
<keyword evidence="7 9" id="KW-0503">Monooxygenase</keyword>
<evidence type="ECO:0000313" key="11">
    <source>
        <dbReference type="Proteomes" id="UP001152747"/>
    </source>
</evidence>
<evidence type="ECO:0008006" key="12">
    <source>
        <dbReference type="Google" id="ProtNLM"/>
    </source>
</evidence>
<dbReference type="Pfam" id="PF00067">
    <property type="entry name" value="p450"/>
    <property type="match status" value="1"/>
</dbReference>
<evidence type="ECO:0000256" key="7">
    <source>
        <dbReference type="ARBA" id="ARBA00023033"/>
    </source>
</evidence>
<comment type="function">
    <text evidence="2">May be involved in the metabolism of insect hormones and in the breakdown of synthetic insecticides.</text>
</comment>
<sequence length="502" mass="57614">MGIVIVAIISAVLAYFVYYANSIWKYFRTYEHAKKIPGPEIHPIFGNVPSLINSTTADLGGIFKNWAKNQREKGDQIMRMVLFGNMYVWPLNGKTVAKILDSTTELNKGDDYSFFDPWLGGGLLLENGGDRWRSHRKMLTPTFHFAKLEGYFEVFNTECQILIEQIEKFAESGESFNIFPFVKRCLLDIICGTAMGTKIDAQINHEHKYLHAVEGFNRMSVIYSFTPWVRHPLLFKLLGYQKQTEDYLTTMKGFTEKVIRERRAAHASGEIEINTSKRMMNFLDLLLSQEDSNNLSEEDIRQEVDTFMFAGHDTTTSASSFALWNIAHNSDVQQKIYEELVEVFGEDPRTDVTLENISKLGYLDKVLKESKRIIAPVPAVQRKLKNELEIDGYIIPRGSNITIAPIVLHNNADVFPNPDVFDPERFSPEEISKRHPYDFIPFSAGLRNCIGQKFAQLNEKVLICHILRNFEIEPTLKWNETIPCVEVVTKPSKGIPLKLRRR</sequence>
<keyword evidence="9" id="KW-0560">Oxidoreductase</keyword>
<dbReference type="PANTHER" id="PTHR24291">
    <property type="entry name" value="CYTOCHROME P450 FAMILY 4"/>
    <property type="match status" value="1"/>
</dbReference>
<evidence type="ECO:0000256" key="4">
    <source>
        <dbReference type="ARBA" id="ARBA00022617"/>
    </source>
</evidence>